<dbReference type="EMBL" id="JARKIK010000004">
    <property type="protein sequence ID" value="KAK8752773.1"/>
    <property type="molecule type" value="Genomic_DNA"/>
</dbReference>
<evidence type="ECO:0000256" key="1">
    <source>
        <dbReference type="SAM" id="MobiDB-lite"/>
    </source>
</evidence>
<comment type="caution">
    <text evidence="2">The sequence shown here is derived from an EMBL/GenBank/DDBJ whole genome shotgun (WGS) entry which is preliminary data.</text>
</comment>
<feature type="region of interest" description="Disordered" evidence="1">
    <location>
        <begin position="30"/>
        <end position="109"/>
    </location>
</feature>
<organism evidence="2 3">
    <name type="scientific">Cherax quadricarinatus</name>
    <name type="common">Australian red claw crayfish</name>
    <dbReference type="NCBI Taxonomy" id="27406"/>
    <lineage>
        <taxon>Eukaryota</taxon>
        <taxon>Metazoa</taxon>
        <taxon>Ecdysozoa</taxon>
        <taxon>Arthropoda</taxon>
        <taxon>Crustacea</taxon>
        <taxon>Multicrustacea</taxon>
        <taxon>Malacostraca</taxon>
        <taxon>Eumalacostraca</taxon>
        <taxon>Eucarida</taxon>
        <taxon>Decapoda</taxon>
        <taxon>Pleocyemata</taxon>
        <taxon>Astacidea</taxon>
        <taxon>Parastacoidea</taxon>
        <taxon>Parastacidae</taxon>
        <taxon>Cherax</taxon>
    </lineage>
</organism>
<keyword evidence="3" id="KW-1185">Reference proteome</keyword>
<feature type="compositionally biased region" description="Low complexity" evidence="1">
    <location>
        <begin position="88"/>
        <end position="109"/>
    </location>
</feature>
<evidence type="ECO:0000313" key="2">
    <source>
        <dbReference type="EMBL" id="KAK8752773.1"/>
    </source>
</evidence>
<gene>
    <name evidence="2" type="ORF">OTU49_007557</name>
</gene>
<dbReference type="AlphaFoldDB" id="A0AAW0Y7G9"/>
<accession>A0AAW0Y7G9</accession>
<feature type="compositionally biased region" description="Acidic residues" evidence="1">
    <location>
        <begin position="69"/>
        <end position="87"/>
    </location>
</feature>
<feature type="non-terminal residue" evidence="2">
    <location>
        <position position="1"/>
    </location>
</feature>
<name>A0AAW0Y7G9_CHEQU</name>
<evidence type="ECO:0000313" key="3">
    <source>
        <dbReference type="Proteomes" id="UP001445076"/>
    </source>
</evidence>
<sequence length="109" mass="11576">GEEHVGCLGPGLCPCLTHTPLHDHPFLPRLTLPMPIHGAQVGGRPTSPEKRPPAAREVVPEPQRGDDPHDNDDEELTVTPESDDDLTPTDLSSATMSSMSSATMSSSSK</sequence>
<reference evidence="2 3" key="1">
    <citation type="journal article" date="2024" name="BMC Genomics">
        <title>Genome assembly of redclaw crayfish (Cherax quadricarinatus) provides insights into its immune adaptation and hypoxia tolerance.</title>
        <authorList>
            <person name="Liu Z."/>
            <person name="Zheng J."/>
            <person name="Li H."/>
            <person name="Fang K."/>
            <person name="Wang S."/>
            <person name="He J."/>
            <person name="Zhou D."/>
            <person name="Weng S."/>
            <person name="Chi M."/>
            <person name="Gu Z."/>
            <person name="He J."/>
            <person name="Li F."/>
            <person name="Wang M."/>
        </authorList>
    </citation>
    <scope>NUCLEOTIDE SEQUENCE [LARGE SCALE GENOMIC DNA]</scope>
    <source>
        <strain evidence="2">ZL_2023a</strain>
    </source>
</reference>
<dbReference type="Proteomes" id="UP001445076">
    <property type="component" value="Unassembled WGS sequence"/>
</dbReference>
<proteinExistence type="predicted"/>
<protein>
    <submittedName>
        <fullName evidence="2">Uncharacterized protein</fullName>
    </submittedName>
</protein>